<dbReference type="GO" id="GO:0003677">
    <property type="term" value="F:DNA binding"/>
    <property type="evidence" value="ECO:0007669"/>
    <property type="project" value="UniProtKB-KW"/>
</dbReference>
<dbReference type="Proteomes" id="UP000637720">
    <property type="component" value="Unassembled WGS sequence"/>
</dbReference>
<comment type="function">
    <text evidence="7">Sigma factors are initiation factors that promote the attachment of RNA polymerase to specific initiation sites and are then released.</text>
</comment>
<dbReference type="PIRSF" id="PIRSF000770">
    <property type="entry name" value="RNA_pol_sigma-SigE/K"/>
    <property type="match status" value="1"/>
</dbReference>
<accession>A0A8J3BCY4</accession>
<dbReference type="InterPro" id="IPR036388">
    <property type="entry name" value="WH-like_DNA-bd_sf"/>
</dbReference>
<name>A0A8J3BCY4_9BACI</name>
<dbReference type="Pfam" id="PF04542">
    <property type="entry name" value="Sigma70_r2"/>
    <property type="match status" value="1"/>
</dbReference>
<dbReference type="Pfam" id="PF04545">
    <property type="entry name" value="Sigma70_r4"/>
    <property type="match status" value="1"/>
</dbReference>
<evidence type="ECO:0000313" key="9">
    <source>
        <dbReference type="EMBL" id="GGK05730.1"/>
    </source>
</evidence>
<dbReference type="Gene3D" id="1.20.120.1810">
    <property type="match status" value="1"/>
</dbReference>
<dbReference type="CDD" id="cd06171">
    <property type="entry name" value="Sigma70_r4"/>
    <property type="match status" value="1"/>
</dbReference>
<dbReference type="InterPro" id="IPR014209">
    <property type="entry name" value="RNA_pol_sigma-K"/>
</dbReference>
<dbReference type="PRINTS" id="PR00046">
    <property type="entry name" value="SIGMA70FCT"/>
</dbReference>
<dbReference type="GO" id="GO:0016987">
    <property type="term" value="F:sigma factor activity"/>
    <property type="evidence" value="ECO:0007669"/>
    <property type="project" value="UniProtKB-KW"/>
</dbReference>
<evidence type="ECO:0000256" key="3">
    <source>
        <dbReference type="ARBA" id="ARBA00023015"/>
    </source>
</evidence>
<dbReference type="PROSITE" id="PS00715">
    <property type="entry name" value="SIGMA70_1"/>
    <property type="match status" value="1"/>
</dbReference>
<reference evidence="9" key="2">
    <citation type="submission" date="2020-09" db="EMBL/GenBank/DDBJ databases">
        <authorList>
            <person name="Sun Q."/>
            <person name="Ohkuma M."/>
        </authorList>
    </citation>
    <scope>NUCLEOTIDE SEQUENCE</scope>
    <source>
        <strain evidence="9">JCM 14719</strain>
    </source>
</reference>
<comment type="caution">
    <text evidence="9">The sequence shown here is derived from an EMBL/GenBank/DDBJ whole genome shotgun (WGS) entry which is preliminary data.</text>
</comment>
<evidence type="ECO:0000256" key="5">
    <source>
        <dbReference type="ARBA" id="ARBA00023125"/>
    </source>
</evidence>
<keyword evidence="10" id="KW-1185">Reference proteome</keyword>
<keyword evidence="3 7" id="KW-0805">Transcription regulation</keyword>
<dbReference type="RefSeq" id="WP_054670980.1">
    <property type="nucleotide sequence ID" value="NZ_BMOF01000048.1"/>
</dbReference>
<dbReference type="SUPFAM" id="SSF88659">
    <property type="entry name" value="Sigma3 and sigma4 domains of RNA polymerase sigma factors"/>
    <property type="match status" value="1"/>
</dbReference>
<dbReference type="Gene3D" id="1.10.10.10">
    <property type="entry name" value="Winged helix-like DNA-binding domain superfamily/Winged helix DNA-binding domain"/>
    <property type="match status" value="1"/>
</dbReference>
<dbReference type="SUPFAM" id="SSF88946">
    <property type="entry name" value="Sigma2 domain of RNA polymerase sigma factors"/>
    <property type="match status" value="1"/>
</dbReference>
<dbReference type="InterPro" id="IPR000943">
    <property type="entry name" value="RNA_pol_sigma70"/>
</dbReference>
<dbReference type="InterPro" id="IPR007627">
    <property type="entry name" value="RNA_pol_sigma70_r2"/>
</dbReference>
<dbReference type="PANTHER" id="PTHR30376:SF3">
    <property type="entry name" value="RNA POLYMERASE SIGMA FACTOR RPOH"/>
    <property type="match status" value="1"/>
</dbReference>
<dbReference type="InterPro" id="IPR014284">
    <property type="entry name" value="RNA_pol_sigma-70_dom"/>
</dbReference>
<evidence type="ECO:0000256" key="4">
    <source>
        <dbReference type="ARBA" id="ARBA00023082"/>
    </source>
</evidence>
<protein>
    <recommendedName>
        <fullName evidence="7">RNA polymerase sigma factor</fullName>
    </recommendedName>
</protein>
<dbReference type="InterPro" id="IPR050813">
    <property type="entry name" value="Sigma-70_Factor"/>
</dbReference>
<dbReference type="PROSITE" id="PS00716">
    <property type="entry name" value="SIGMA70_2"/>
    <property type="match status" value="1"/>
</dbReference>
<dbReference type="GO" id="GO:0006352">
    <property type="term" value="P:DNA-templated transcription initiation"/>
    <property type="evidence" value="ECO:0007669"/>
    <property type="project" value="InterPro"/>
</dbReference>
<dbReference type="NCBIfam" id="NF004471">
    <property type="entry name" value="PRK05803.1"/>
    <property type="match status" value="1"/>
</dbReference>
<evidence type="ECO:0000259" key="8">
    <source>
        <dbReference type="PROSITE" id="PS50943"/>
    </source>
</evidence>
<gene>
    <name evidence="9" type="primary">sigK</name>
    <name evidence="9" type="ORF">GCM10007043_19680</name>
</gene>
<evidence type="ECO:0000313" key="10">
    <source>
        <dbReference type="Proteomes" id="UP000637720"/>
    </source>
</evidence>
<dbReference type="InterPro" id="IPR001387">
    <property type="entry name" value="Cro/C1-type_HTH"/>
</dbReference>
<dbReference type="PROSITE" id="PS50943">
    <property type="entry name" value="HTH_CROC1"/>
    <property type="match status" value="1"/>
</dbReference>
<keyword evidence="2" id="KW-0749">Sporulation</keyword>
<keyword evidence="4 7" id="KW-0731">Sigma factor</keyword>
<comment type="similarity">
    <text evidence="1 7">Belongs to the sigma-70 factor family.</text>
</comment>
<organism evidence="9 10">
    <name type="scientific">Calditerricola satsumensis</name>
    <dbReference type="NCBI Taxonomy" id="373054"/>
    <lineage>
        <taxon>Bacteria</taxon>
        <taxon>Bacillati</taxon>
        <taxon>Bacillota</taxon>
        <taxon>Bacilli</taxon>
        <taxon>Bacillales</taxon>
        <taxon>Bacillaceae</taxon>
        <taxon>Calditerricola</taxon>
    </lineage>
</organism>
<evidence type="ECO:0000256" key="2">
    <source>
        <dbReference type="ARBA" id="ARBA00022969"/>
    </source>
</evidence>
<dbReference type="EMBL" id="BMOF01000048">
    <property type="protein sequence ID" value="GGK05730.1"/>
    <property type="molecule type" value="Genomic_DNA"/>
</dbReference>
<evidence type="ECO:0000256" key="1">
    <source>
        <dbReference type="ARBA" id="ARBA00007788"/>
    </source>
</evidence>
<keyword evidence="6 7" id="KW-0804">Transcription</keyword>
<feature type="domain" description="HTH cro/C1-type" evidence="8">
    <location>
        <begin position="197"/>
        <end position="217"/>
    </location>
</feature>
<dbReference type="PANTHER" id="PTHR30376">
    <property type="entry name" value="SIGMA FACTOR RPOH HEAT SHOCK RELATED"/>
    <property type="match status" value="1"/>
</dbReference>
<dbReference type="GO" id="GO:0030435">
    <property type="term" value="P:sporulation resulting in formation of a cellular spore"/>
    <property type="evidence" value="ECO:0007669"/>
    <property type="project" value="UniProtKB-KW"/>
</dbReference>
<reference evidence="9" key="1">
    <citation type="journal article" date="2014" name="Int. J. Syst. Evol. Microbiol.">
        <title>Complete genome sequence of Corynebacterium casei LMG S-19264T (=DSM 44701T), isolated from a smear-ripened cheese.</title>
        <authorList>
            <consortium name="US DOE Joint Genome Institute (JGI-PGF)"/>
            <person name="Walter F."/>
            <person name="Albersmeier A."/>
            <person name="Kalinowski J."/>
            <person name="Ruckert C."/>
        </authorList>
    </citation>
    <scope>NUCLEOTIDE SEQUENCE</scope>
    <source>
        <strain evidence="9">JCM 14719</strain>
    </source>
</reference>
<dbReference type="AlphaFoldDB" id="A0A8J3BCY4"/>
<dbReference type="FunFam" id="1.20.120.1810:FF:000003">
    <property type="entry name" value="RNA polymerase sigma factor"/>
    <property type="match status" value="1"/>
</dbReference>
<dbReference type="InterPro" id="IPR007630">
    <property type="entry name" value="RNA_pol_sigma70_r4"/>
</dbReference>
<dbReference type="InterPro" id="IPR013324">
    <property type="entry name" value="RNA_pol_sigma_r3/r4-like"/>
</dbReference>
<proteinExistence type="inferred from homology"/>
<evidence type="ECO:0000256" key="6">
    <source>
        <dbReference type="ARBA" id="ARBA00023163"/>
    </source>
</evidence>
<sequence length="243" mass="27969">MFGLFGGLVLLLKDLLLFVSYIKNNAFPQPLSEEEEALYLRRMAKGDREARNKLIEHNLRLVAHIVKKFENTGEDTEDLISIGTIGLIKGIESYQMDKGTKLATYAARCIENEILMHLRSLKKTRREVLLHDPIGQDKEGNEITLADILGTEMDEVVDAVEFELEKDQIYAHLDALDPREREVILHRFGLVRAEEKTQREIAKELGISRSYVSRIEKRALMKLFQALYKQGRDKRKEAESDRG</sequence>
<dbReference type="NCBIfam" id="TIGR02846">
    <property type="entry name" value="spore_sigmaK"/>
    <property type="match status" value="1"/>
</dbReference>
<dbReference type="InterPro" id="IPR013325">
    <property type="entry name" value="RNA_pol_sigma_r2"/>
</dbReference>
<dbReference type="NCBIfam" id="TIGR02937">
    <property type="entry name" value="sigma70-ECF"/>
    <property type="match status" value="1"/>
</dbReference>
<evidence type="ECO:0000256" key="7">
    <source>
        <dbReference type="RuleBase" id="RU362124"/>
    </source>
</evidence>
<keyword evidence="5 7" id="KW-0238">DNA-binding</keyword>